<reference evidence="2 3" key="1">
    <citation type="submission" date="2015-07" db="EMBL/GenBank/DDBJ databases">
        <title>Emmonsia species relationships and genome sequence.</title>
        <authorList>
            <person name="Cuomo C.A."/>
            <person name="Schwartz I.S."/>
            <person name="Kenyon C."/>
            <person name="de Hoog G.S."/>
            <person name="Govender N.P."/>
            <person name="Botha A."/>
            <person name="Moreno L."/>
            <person name="de Vries M."/>
            <person name="Munoz J.F."/>
            <person name="Stielow J.B."/>
        </authorList>
    </citation>
    <scope>NUCLEOTIDE SEQUENCE [LARGE SCALE GENOMIC DNA]</scope>
    <source>
        <strain evidence="2 3">CBS 136260</strain>
    </source>
</reference>
<proteinExistence type="predicted"/>
<dbReference type="EMBL" id="LGUA01000512">
    <property type="protein sequence ID" value="OAX81262.1"/>
    <property type="molecule type" value="Genomic_DNA"/>
</dbReference>
<dbReference type="Proteomes" id="UP000091918">
    <property type="component" value="Unassembled WGS sequence"/>
</dbReference>
<evidence type="ECO:0000256" key="1">
    <source>
        <dbReference type="SAM" id="MobiDB-lite"/>
    </source>
</evidence>
<gene>
    <name evidence="2" type="ORF">ACJ72_04401</name>
</gene>
<sequence length="59" mass="6460">MLRNSTGNSHLNKHPFPPTTMPNANYGMRRPTATSSSNAKGDNTSPHNEIMGILRLVPE</sequence>
<organism evidence="2 3">
    <name type="scientific">Emergomyces africanus</name>
    <dbReference type="NCBI Taxonomy" id="1955775"/>
    <lineage>
        <taxon>Eukaryota</taxon>
        <taxon>Fungi</taxon>
        <taxon>Dikarya</taxon>
        <taxon>Ascomycota</taxon>
        <taxon>Pezizomycotina</taxon>
        <taxon>Eurotiomycetes</taxon>
        <taxon>Eurotiomycetidae</taxon>
        <taxon>Onygenales</taxon>
        <taxon>Ajellomycetaceae</taxon>
        <taxon>Emergomyces</taxon>
    </lineage>
</organism>
<comment type="caution">
    <text evidence="2">The sequence shown here is derived from an EMBL/GenBank/DDBJ whole genome shotgun (WGS) entry which is preliminary data.</text>
</comment>
<accession>A0A1B7NWV8</accession>
<dbReference type="OrthoDB" id="4191156at2759"/>
<dbReference type="AlphaFoldDB" id="A0A1B7NWV8"/>
<evidence type="ECO:0000313" key="3">
    <source>
        <dbReference type="Proteomes" id="UP000091918"/>
    </source>
</evidence>
<evidence type="ECO:0000313" key="2">
    <source>
        <dbReference type="EMBL" id="OAX81262.1"/>
    </source>
</evidence>
<keyword evidence="3" id="KW-1185">Reference proteome</keyword>
<feature type="region of interest" description="Disordered" evidence="1">
    <location>
        <begin position="1"/>
        <end position="59"/>
    </location>
</feature>
<protein>
    <submittedName>
        <fullName evidence="2">Uncharacterized protein</fullName>
    </submittedName>
</protein>
<feature type="compositionally biased region" description="Polar residues" evidence="1">
    <location>
        <begin position="1"/>
        <end position="10"/>
    </location>
</feature>
<name>A0A1B7NWV8_9EURO</name>
<feature type="compositionally biased region" description="Polar residues" evidence="1">
    <location>
        <begin position="32"/>
        <end position="47"/>
    </location>
</feature>